<feature type="binding site" evidence="7">
    <location>
        <position position="118"/>
    </location>
    <ligand>
        <name>substrate</name>
    </ligand>
</feature>
<feature type="binding site" evidence="7">
    <location>
        <position position="399"/>
    </location>
    <ligand>
        <name>substrate</name>
    </ligand>
</feature>
<evidence type="ECO:0000256" key="2">
    <source>
        <dbReference type="ARBA" id="ARBA00023002"/>
    </source>
</evidence>
<accession>A0A438K2R8</accession>
<dbReference type="PRINTS" id="PR00082">
    <property type="entry name" value="GLFDHDRGNASE"/>
</dbReference>
<dbReference type="PANTHER" id="PTHR11606">
    <property type="entry name" value="GLUTAMATE DEHYDROGENASE"/>
    <property type="match status" value="1"/>
</dbReference>
<dbReference type="PIRSF" id="PIRSF000185">
    <property type="entry name" value="Glu_DH"/>
    <property type="match status" value="1"/>
</dbReference>
<evidence type="ECO:0000313" key="12">
    <source>
        <dbReference type="Proteomes" id="UP000288805"/>
    </source>
</evidence>
<feature type="site" description="Important for catalysis" evidence="8">
    <location>
        <position position="194"/>
    </location>
</feature>
<dbReference type="CDD" id="cd01076">
    <property type="entry name" value="NAD_bind_1_Glu_DH"/>
    <property type="match status" value="1"/>
</dbReference>
<dbReference type="Pfam" id="PF02812">
    <property type="entry name" value="ELFV_dehydrog_N"/>
    <property type="match status" value="1"/>
</dbReference>
<evidence type="ECO:0000256" key="1">
    <source>
        <dbReference type="ARBA" id="ARBA00006382"/>
    </source>
</evidence>
<feature type="domain" description="Glutamate/phenylalanine/leucine/valine/L-tryptophan dehydrogenase C-terminal" evidence="10">
    <location>
        <begin position="231"/>
        <end position="463"/>
    </location>
</feature>
<dbReference type="Gene3D" id="3.40.50.10860">
    <property type="entry name" value="Leucine Dehydrogenase, chain A, domain 1"/>
    <property type="match status" value="1"/>
</dbReference>
<dbReference type="InterPro" id="IPR006096">
    <property type="entry name" value="Glu/Leu/Phe/Val/Trp_DH_C"/>
</dbReference>
<dbReference type="InterPro" id="IPR046346">
    <property type="entry name" value="Aminoacid_DH-like_N_sf"/>
</dbReference>
<evidence type="ECO:0000256" key="7">
    <source>
        <dbReference type="PIRSR" id="PIRSR000185-2"/>
    </source>
</evidence>
<keyword evidence="7" id="KW-0520">NAD</keyword>
<dbReference type="InterPro" id="IPR006097">
    <property type="entry name" value="Glu/Leu/Phe/Val/Trp_DH_dimer"/>
</dbReference>
<evidence type="ECO:0000313" key="11">
    <source>
        <dbReference type="EMBL" id="RVX15468.1"/>
    </source>
</evidence>
<evidence type="ECO:0000256" key="5">
    <source>
        <dbReference type="PIRNR" id="PIRNR000185"/>
    </source>
</evidence>
<feature type="binding site" evidence="7">
    <location>
        <position position="142"/>
    </location>
    <ligand>
        <name>substrate</name>
    </ligand>
</feature>
<dbReference type="GO" id="GO:0006520">
    <property type="term" value="P:amino acid metabolic process"/>
    <property type="evidence" value="ECO:0007669"/>
    <property type="project" value="InterPro"/>
</dbReference>
<dbReference type="InterPro" id="IPR014362">
    <property type="entry name" value="Glu_DH"/>
</dbReference>
<dbReference type="AlphaFoldDB" id="A0A438K2R8"/>
<gene>
    <name evidence="11" type="primary">GDHA_0</name>
    <name evidence="11" type="ORF">CK203_009297</name>
</gene>
<proteinExistence type="inferred from homology"/>
<dbReference type="SUPFAM" id="SSF51735">
    <property type="entry name" value="NAD(P)-binding Rossmann-fold domains"/>
    <property type="match status" value="1"/>
</dbReference>
<keyword evidence="2 5" id="KW-0560">Oxidoreductase</keyword>
<dbReference type="SUPFAM" id="SSF53223">
    <property type="entry name" value="Aminoacid dehydrogenase-like, N-terminal domain"/>
    <property type="match status" value="1"/>
</dbReference>
<protein>
    <recommendedName>
        <fullName evidence="5">Glutamate dehydrogenase</fullName>
    </recommendedName>
</protein>
<dbReference type="GO" id="GO:0000166">
    <property type="term" value="F:nucleotide binding"/>
    <property type="evidence" value="ECO:0007669"/>
    <property type="project" value="UniProtKB-KW"/>
</dbReference>
<evidence type="ECO:0000256" key="6">
    <source>
        <dbReference type="PIRSR" id="PIRSR000185-1"/>
    </source>
</evidence>
<evidence type="ECO:0000256" key="8">
    <source>
        <dbReference type="PIRSR" id="PIRSR000185-3"/>
    </source>
</evidence>
<comment type="catalytic activity">
    <reaction evidence="4">
        <text>L-glutamate + NADP(+) + H2O = 2-oxoglutarate + NH4(+) + NADPH + H(+)</text>
        <dbReference type="Rhea" id="RHEA:11612"/>
        <dbReference type="ChEBI" id="CHEBI:15377"/>
        <dbReference type="ChEBI" id="CHEBI:15378"/>
        <dbReference type="ChEBI" id="CHEBI:16810"/>
        <dbReference type="ChEBI" id="CHEBI:28938"/>
        <dbReference type="ChEBI" id="CHEBI:29985"/>
        <dbReference type="ChEBI" id="CHEBI:57783"/>
        <dbReference type="ChEBI" id="CHEBI:58349"/>
        <dbReference type="EC" id="1.4.1.3"/>
    </reaction>
</comment>
<dbReference type="GO" id="GO:0004353">
    <property type="term" value="F:glutamate dehydrogenase [NAD(P)+] activity"/>
    <property type="evidence" value="ECO:0007669"/>
    <property type="project" value="UniProtKB-EC"/>
</dbReference>
<evidence type="ECO:0000256" key="9">
    <source>
        <dbReference type="RuleBase" id="RU004417"/>
    </source>
</evidence>
<feature type="active site" description="Proton donor" evidence="6">
    <location>
        <position position="154"/>
    </location>
</feature>
<dbReference type="Gene3D" id="3.40.50.720">
    <property type="entry name" value="NAD(P)-binding Rossmann-like Domain"/>
    <property type="match status" value="1"/>
</dbReference>
<evidence type="ECO:0000256" key="4">
    <source>
        <dbReference type="ARBA" id="ARBA00048577"/>
    </source>
</evidence>
<dbReference type="EMBL" id="QGNW01000018">
    <property type="protein sequence ID" value="RVX15468.1"/>
    <property type="molecule type" value="Genomic_DNA"/>
</dbReference>
<evidence type="ECO:0000256" key="3">
    <source>
        <dbReference type="ARBA" id="ARBA00047867"/>
    </source>
</evidence>
<dbReference type="InterPro" id="IPR033922">
    <property type="entry name" value="NAD_bind_Glu_DH"/>
</dbReference>
<dbReference type="PANTHER" id="PTHR11606:SF31">
    <property type="entry name" value="GLUTAMATE DEHYDROGENASE"/>
    <property type="match status" value="1"/>
</dbReference>
<name>A0A438K2R8_VITVI</name>
<comment type="catalytic activity">
    <reaction evidence="3">
        <text>L-glutamate + NAD(+) + H2O = 2-oxoglutarate + NH4(+) + NADH + H(+)</text>
        <dbReference type="Rhea" id="RHEA:15133"/>
        <dbReference type="ChEBI" id="CHEBI:15377"/>
        <dbReference type="ChEBI" id="CHEBI:15378"/>
        <dbReference type="ChEBI" id="CHEBI:16810"/>
        <dbReference type="ChEBI" id="CHEBI:28938"/>
        <dbReference type="ChEBI" id="CHEBI:29985"/>
        <dbReference type="ChEBI" id="CHEBI:57540"/>
        <dbReference type="ChEBI" id="CHEBI:57945"/>
        <dbReference type="EC" id="1.4.1.3"/>
    </reaction>
</comment>
<dbReference type="SMART" id="SM00839">
    <property type="entry name" value="ELFV_dehydrog"/>
    <property type="match status" value="1"/>
</dbReference>
<organism evidence="11 12">
    <name type="scientific">Vitis vinifera</name>
    <name type="common">Grape</name>
    <dbReference type="NCBI Taxonomy" id="29760"/>
    <lineage>
        <taxon>Eukaryota</taxon>
        <taxon>Viridiplantae</taxon>
        <taxon>Streptophyta</taxon>
        <taxon>Embryophyta</taxon>
        <taxon>Tracheophyta</taxon>
        <taxon>Spermatophyta</taxon>
        <taxon>Magnoliopsida</taxon>
        <taxon>eudicotyledons</taxon>
        <taxon>Gunneridae</taxon>
        <taxon>Pentapetalae</taxon>
        <taxon>rosids</taxon>
        <taxon>Vitales</taxon>
        <taxon>Vitaceae</taxon>
        <taxon>Viteae</taxon>
        <taxon>Vitis</taxon>
    </lineage>
</organism>
<evidence type="ECO:0000259" key="10">
    <source>
        <dbReference type="SMART" id="SM00839"/>
    </source>
</evidence>
<reference evidence="11 12" key="1">
    <citation type="journal article" date="2018" name="PLoS Genet.">
        <title>Population sequencing reveals clonal diversity and ancestral inbreeding in the grapevine cultivar Chardonnay.</title>
        <authorList>
            <person name="Roach M.J."/>
            <person name="Johnson D.L."/>
            <person name="Bohlmann J."/>
            <person name="van Vuuren H.J."/>
            <person name="Jones S.J."/>
            <person name="Pretorius I.S."/>
            <person name="Schmidt S.A."/>
            <person name="Borneman A.R."/>
        </authorList>
    </citation>
    <scope>NUCLEOTIDE SEQUENCE [LARGE SCALE GENOMIC DNA]</scope>
    <source>
        <strain evidence="12">cv. Chardonnay</strain>
        <tissue evidence="11">Leaf</tissue>
    </source>
</reference>
<dbReference type="InterPro" id="IPR036291">
    <property type="entry name" value="NAD(P)-bd_dom_sf"/>
</dbReference>
<dbReference type="InterPro" id="IPR006095">
    <property type="entry name" value="Glu/Leu/Phe/Val/Trp_DH"/>
</dbReference>
<comment type="similarity">
    <text evidence="1 5 9">Belongs to the Glu/Leu/Phe/Val dehydrogenases family.</text>
</comment>
<dbReference type="Pfam" id="PF00208">
    <property type="entry name" value="ELFV_dehydrog"/>
    <property type="match status" value="1"/>
</dbReference>
<dbReference type="FunFam" id="3.40.50.10860:FF:000003">
    <property type="entry name" value="Glutamate dehydrogenase"/>
    <property type="match status" value="1"/>
</dbReference>
<feature type="binding site" evidence="7">
    <location>
        <position position="238"/>
    </location>
    <ligand>
        <name>NAD(+)</name>
        <dbReference type="ChEBI" id="CHEBI:57540"/>
    </ligand>
</feature>
<dbReference type="Proteomes" id="UP000288805">
    <property type="component" value="Unassembled WGS sequence"/>
</dbReference>
<comment type="caution">
    <text evidence="11">The sequence shown here is derived from an EMBL/GenBank/DDBJ whole genome shotgun (WGS) entry which is preliminary data.</text>
</comment>
<sequence>MSAEKDVAASWYWCASAITSSKAFPTVYNMSAEKDVAASWYWWVSPGILWKAINALAATNFNFRRAAHILGLDSKIEKCLLIPFREIKVECTILKDDGTLSSFVGFRIQHDNARGPMKGGIRYHPDVDPDEVNALAQLMTWKTAVANIPYGGAKGGIGCRPSEMSTNELERLTRVFTQKIHDLIGIHSDVPAPDMGTNSQTMAWILDENSKFHGHSPAVVTGKPIVRSWGSLGRESATGLGVVFGTEALLAEYGKLISDMKVLEMWVPGLQSLFMREGGKIVAVSDVTGAVTNPDGLEIPGLLKHEETTKSFKGFIGGDSMDPNDLLVHECDVLIPCALVMSIMVYTFSQRDNAAHVKAKFIIEAANHPTDPEADEILSKKGVIILPDVYANSGGVTVSYFEWVQNIQGFMWDEEKVNHELQKYMRRSFLDIKPMCQTLNCSLRMSSFTLGVNRVARATLLRGWQA</sequence>
<keyword evidence="7" id="KW-0547">Nucleotide-binding</keyword>